<protein>
    <submittedName>
        <fullName evidence="4">Uncharacterized protein</fullName>
    </submittedName>
</protein>
<organism evidence="4 5">
    <name type="scientific">Hibiscus sabdariffa</name>
    <name type="common">roselle</name>
    <dbReference type="NCBI Taxonomy" id="183260"/>
    <lineage>
        <taxon>Eukaryota</taxon>
        <taxon>Viridiplantae</taxon>
        <taxon>Streptophyta</taxon>
        <taxon>Embryophyta</taxon>
        <taxon>Tracheophyta</taxon>
        <taxon>Spermatophyta</taxon>
        <taxon>Magnoliopsida</taxon>
        <taxon>eudicotyledons</taxon>
        <taxon>Gunneridae</taxon>
        <taxon>Pentapetalae</taxon>
        <taxon>rosids</taxon>
        <taxon>malvids</taxon>
        <taxon>Malvales</taxon>
        <taxon>Malvaceae</taxon>
        <taxon>Malvoideae</taxon>
        <taxon>Hibiscus</taxon>
    </lineage>
</organism>
<sequence length="253" mass="28608">MDFPSTGKRSPHYDQTDATANERVCGNVSSSVRYEMKSRHYVHVDFYGHVDYVNTIITGDVRMDSAILVVFCVEGPMTKTREHILLAKHVASEALMAKPGIPKGVNQWVDKIYEPMDVVDYHIHFQECKTCLPFLLAIEDVFFIDSIPNGCTIATDCIETESATARDKVHLWLKGLQREDIQREMVLAKPGTINPYTMFTTILYVFKKKDGGEDSPFSASYKLAQFRVRTINVTGKVTAIMNAKNEEIKVIMS</sequence>
<dbReference type="InterPro" id="IPR027417">
    <property type="entry name" value="P-loop_NTPase"/>
</dbReference>
<evidence type="ECO:0000259" key="3">
    <source>
        <dbReference type="Pfam" id="PF03143"/>
    </source>
</evidence>
<dbReference type="Pfam" id="PF00009">
    <property type="entry name" value="GTP_EFTU"/>
    <property type="match status" value="1"/>
</dbReference>
<evidence type="ECO:0000259" key="2">
    <source>
        <dbReference type="Pfam" id="PF00009"/>
    </source>
</evidence>
<evidence type="ECO:0000313" key="4">
    <source>
        <dbReference type="EMBL" id="KAK8977973.1"/>
    </source>
</evidence>
<name>A0ABR2NPI1_9ROSI</name>
<dbReference type="Pfam" id="PF03143">
    <property type="entry name" value="GTP_EFTU_D3"/>
    <property type="match status" value="1"/>
</dbReference>
<dbReference type="EMBL" id="JBBPBN010000115">
    <property type="protein sequence ID" value="KAK8977973.1"/>
    <property type="molecule type" value="Genomic_DNA"/>
</dbReference>
<dbReference type="Gene3D" id="3.40.50.300">
    <property type="entry name" value="P-loop containing nucleotide triphosphate hydrolases"/>
    <property type="match status" value="1"/>
</dbReference>
<proteinExistence type="predicted"/>
<dbReference type="PANTHER" id="PTHR43721">
    <property type="entry name" value="ELONGATION FACTOR TU-RELATED"/>
    <property type="match status" value="1"/>
</dbReference>
<feature type="region of interest" description="Disordered" evidence="1">
    <location>
        <begin position="1"/>
        <end position="20"/>
    </location>
</feature>
<dbReference type="InterPro" id="IPR004160">
    <property type="entry name" value="Transl_elong_EFTu/EF1A_C"/>
</dbReference>
<comment type="caution">
    <text evidence="4">The sequence shown here is derived from an EMBL/GenBank/DDBJ whole genome shotgun (WGS) entry which is preliminary data.</text>
</comment>
<keyword evidence="5" id="KW-1185">Reference proteome</keyword>
<evidence type="ECO:0000256" key="1">
    <source>
        <dbReference type="SAM" id="MobiDB-lite"/>
    </source>
</evidence>
<dbReference type="Gene3D" id="2.40.30.10">
    <property type="entry name" value="Translation factors"/>
    <property type="match status" value="1"/>
</dbReference>
<dbReference type="InterPro" id="IPR000795">
    <property type="entry name" value="T_Tr_GTP-bd_dom"/>
</dbReference>
<reference evidence="4 5" key="1">
    <citation type="journal article" date="2024" name="G3 (Bethesda)">
        <title>Genome assembly of Hibiscus sabdariffa L. provides insights into metabolisms of medicinal natural products.</title>
        <authorList>
            <person name="Kim T."/>
        </authorList>
    </citation>
    <scope>NUCLEOTIDE SEQUENCE [LARGE SCALE GENOMIC DNA]</scope>
    <source>
        <strain evidence="4">TK-2024</strain>
        <tissue evidence="4">Old leaves</tissue>
    </source>
</reference>
<dbReference type="PANTHER" id="PTHR43721:SF22">
    <property type="entry name" value="ELONGATION FACTOR TU, MITOCHONDRIAL"/>
    <property type="match status" value="1"/>
</dbReference>
<dbReference type="SUPFAM" id="SSF52540">
    <property type="entry name" value="P-loop containing nucleoside triphosphate hydrolases"/>
    <property type="match status" value="1"/>
</dbReference>
<feature type="domain" description="Translation elongation factor EFTu/EF1A C-terminal" evidence="3">
    <location>
        <begin position="193"/>
        <end position="249"/>
    </location>
</feature>
<gene>
    <name evidence="4" type="ORF">V6N11_059601</name>
</gene>
<dbReference type="InterPro" id="IPR050055">
    <property type="entry name" value="EF-Tu_GTPase"/>
</dbReference>
<evidence type="ECO:0000313" key="5">
    <source>
        <dbReference type="Proteomes" id="UP001396334"/>
    </source>
</evidence>
<feature type="domain" description="Tr-type G" evidence="2">
    <location>
        <begin position="19"/>
        <end position="91"/>
    </location>
</feature>
<dbReference type="Proteomes" id="UP001396334">
    <property type="component" value="Unassembled WGS sequence"/>
</dbReference>
<accession>A0ABR2NPI1</accession>